<sequence>MLGAHLPTWAQVGAWDQLNSQAVEFNRRGDYQKATQVALQALELAEKAPDPESNQLGTSLDNLAELYRTQKQVELAEPVARRAVTFWEGYLGPDHPYLATPLSRLAAIYRMQRQYGQALPLVTRALAIQEKALAPGHPQTLASMRVLAQIHEVQGQYVLAESLYKRMLSVQEETLGLEHVDVAISLYQLASLYSTQAKPTLAEPLFKRSLAISDQRLGVDNPIATANLYGLVNTYVQLGQTGRAAPLYDRVLANLTKLKGPFDPAMVAFMLHLAPQDMTGSQLVQAEHVFRRNLADQETQLGSEAPELLGNLIKLAEISRVQGQLVQAEQLLMRALLIEERLGLVDHPGMALILNLLAKVYSAQGHSLKALDTVRRVTTIYQHRILAGATTDNSAEEAKWNHDGFVSHLELLARNPDHEPSEHVADEAFKVVQLAQTSRTAAAVAKMSARFGSGDDELADLIRRKQDAAEHMTKTEVQLRIAAGKKPQHRQISDEKRLRDDITLLAQSVSKLDSELNQRFPSYQMLTRPLPVSLHHVQTLLQPAKAMLVYELAPSNSFVWVITPERTQFLPLQVDFKEIAAQVAKVRAEMDSDANGRPQRVSLDTLHDLYKRLFAPAEPLLADIQHIMVVASGPLQSLPFAMLVTAPSPEIRSSEDYAKVDWLAKRVALSALPAVSSLGALRRISKTGDAQEPFAGFGDPLIGDRLNTMPGKRRGVDVQDIFLSTKVVLDGTGTTFGQPEIADVEAIREKPGLPETADELRAMTISLKGTQQFLWLGDRFTETQVKRVDLAKFRMLAFATHGVMAGEIHGLGEPGLILTPPRLGSVADDGYLSASEIAGLKLNADLVVLSACNTAAADGTPGAEGFSGLTKAFLYAGARSLLVSHWSVDSDATVKLTTALLTEYVAHPSQGKASAHRKAMLKLINERKYAHPLFWAPFVVVGEGRAK</sequence>
<organism evidence="4 5">
    <name type="scientific">Rhodoferax ferrireducens</name>
    <dbReference type="NCBI Taxonomy" id="192843"/>
    <lineage>
        <taxon>Bacteria</taxon>
        <taxon>Pseudomonadati</taxon>
        <taxon>Pseudomonadota</taxon>
        <taxon>Betaproteobacteria</taxon>
        <taxon>Burkholderiales</taxon>
        <taxon>Comamonadaceae</taxon>
        <taxon>Rhodoferax</taxon>
    </lineage>
</organism>
<dbReference type="EMBL" id="MTEI01000024">
    <property type="protein sequence ID" value="OQW86030.1"/>
    <property type="molecule type" value="Genomic_DNA"/>
</dbReference>
<keyword evidence="1" id="KW-0677">Repeat</keyword>
<reference evidence="4 5" key="1">
    <citation type="submission" date="2017-01" db="EMBL/GenBank/DDBJ databases">
        <title>Novel large sulfur bacteria in the metagenomes of groundwater-fed chemosynthetic microbial mats in the Lake Huron basin.</title>
        <authorList>
            <person name="Sharrar A.M."/>
            <person name="Flood B.E."/>
            <person name="Bailey J.V."/>
            <person name="Jones D.S."/>
            <person name="Biddanda B."/>
            <person name="Ruberg S.A."/>
            <person name="Marcus D.N."/>
            <person name="Dick G.J."/>
        </authorList>
    </citation>
    <scope>NUCLEOTIDE SEQUENCE [LARGE SCALE GENOMIC DNA]</scope>
    <source>
        <strain evidence="4">A7</strain>
    </source>
</reference>
<dbReference type="AlphaFoldDB" id="A0A1W9KPE5"/>
<dbReference type="Gene3D" id="1.25.40.10">
    <property type="entry name" value="Tetratricopeptide repeat domain"/>
    <property type="match status" value="2"/>
</dbReference>
<name>A0A1W9KPE5_9BURK</name>
<dbReference type="InterPro" id="IPR019734">
    <property type="entry name" value="TPR_rpt"/>
</dbReference>
<dbReference type="PANTHER" id="PTHR45641:SF19">
    <property type="entry name" value="NEPHROCYSTIN-3"/>
    <property type="match status" value="1"/>
</dbReference>
<gene>
    <name evidence="4" type="ORF">BWK72_19110</name>
</gene>
<dbReference type="SMART" id="SM00028">
    <property type="entry name" value="TPR"/>
    <property type="match status" value="6"/>
</dbReference>
<dbReference type="Pfam" id="PF13424">
    <property type="entry name" value="TPR_12"/>
    <property type="match status" value="3"/>
</dbReference>
<dbReference type="InterPro" id="IPR011990">
    <property type="entry name" value="TPR-like_helical_dom_sf"/>
</dbReference>
<accession>A0A1W9KPE5</accession>
<evidence type="ECO:0000259" key="3">
    <source>
        <dbReference type="Pfam" id="PF12770"/>
    </source>
</evidence>
<proteinExistence type="predicted"/>
<evidence type="ECO:0000313" key="4">
    <source>
        <dbReference type="EMBL" id="OQW86030.1"/>
    </source>
</evidence>
<keyword evidence="2" id="KW-0802">TPR repeat</keyword>
<evidence type="ECO:0000256" key="2">
    <source>
        <dbReference type="ARBA" id="ARBA00022803"/>
    </source>
</evidence>
<evidence type="ECO:0000313" key="5">
    <source>
        <dbReference type="Proteomes" id="UP000192505"/>
    </source>
</evidence>
<dbReference type="InterPro" id="IPR024983">
    <property type="entry name" value="CHAT_dom"/>
</dbReference>
<comment type="caution">
    <text evidence="4">The sequence shown here is derived from an EMBL/GenBank/DDBJ whole genome shotgun (WGS) entry which is preliminary data.</text>
</comment>
<evidence type="ECO:0000256" key="1">
    <source>
        <dbReference type="ARBA" id="ARBA00022737"/>
    </source>
</evidence>
<dbReference type="Pfam" id="PF12770">
    <property type="entry name" value="CHAT"/>
    <property type="match status" value="1"/>
</dbReference>
<feature type="domain" description="CHAT" evidence="3">
    <location>
        <begin position="605"/>
        <end position="943"/>
    </location>
</feature>
<dbReference type="SUPFAM" id="SSF48452">
    <property type="entry name" value="TPR-like"/>
    <property type="match status" value="2"/>
</dbReference>
<protein>
    <recommendedName>
        <fullName evidence="3">CHAT domain-containing protein</fullName>
    </recommendedName>
</protein>
<dbReference type="Proteomes" id="UP000192505">
    <property type="component" value="Unassembled WGS sequence"/>
</dbReference>
<dbReference type="PANTHER" id="PTHR45641">
    <property type="entry name" value="TETRATRICOPEPTIDE REPEAT PROTEIN (AFU_ORTHOLOGUE AFUA_6G03870)"/>
    <property type="match status" value="1"/>
</dbReference>